<dbReference type="EMBL" id="WUUT01000003">
    <property type="protein sequence ID" value="MXR51766.1"/>
    <property type="molecule type" value="Genomic_DNA"/>
</dbReference>
<dbReference type="InterPro" id="IPR036390">
    <property type="entry name" value="WH_DNA-bd_sf"/>
</dbReference>
<dbReference type="InterPro" id="IPR011991">
    <property type="entry name" value="ArsR-like_HTH"/>
</dbReference>
<sequence>MTSQSHPDDATDSLSEMPPSAKLVVKTLEHEGELTQPQLAEQTLLAGRTVRSALSTLEDADLVTSRGSVVDARKTLYSLTGED</sequence>
<dbReference type="Proteomes" id="UP000466535">
    <property type="component" value="Unassembled WGS sequence"/>
</dbReference>
<comment type="caution">
    <text evidence="2">The sequence shown here is derived from an EMBL/GenBank/DDBJ whole genome shotgun (WGS) entry which is preliminary data.</text>
</comment>
<dbReference type="SUPFAM" id="SSF46785">
    <property type="entry name" value="Winged helix' DNA-binding domain"/>
    <property type="match status" value="1"/>
</dbReference>
<dbReference type="RefSeq" id="WP_159763897.1">
    <property type="nucleotide sequence ID" value="NZ_WUUT01000003.1"/>
</dbReference>
<keyword evidence="3" id="KW-1185">Reference proteome</keyword>
<evidence type="ECO:0000259" key="1">
    <source>
        <dbReference type="Pfam" id="PF12802"/>
    </source>
</evidence>
<dbReference type="InterPro" id="IPR036388">
    <property type="entry name" value="WH-like_DNA-bd_sf"/>
</dbReference>
<evidence type="ECO:0000313" key="3">
    <source>
        <dbReference type="Proteomes" id="UP000466535"/>
    </source>
</evidence>
<evidence type="ECO:0000313" key="2">
    <source>
        <dbReference type="EMBL" id="MXR51766.1"/>
    </source>
</evidence>
<feature type="domain" description="HTH marR-type" evidence="1">
    <location>
        <begin position="17"/>
        <end position="73"/>
    </location>
</feature>
<proteinExistence type="predicted"/>
<dbReference type="Gene3D" id="1.10.10.10">
    <property type="entry name" value="Winged helix-like DNA-binding domain superfamily/Winged helix DNA-binding domain"/>
    <property type="match status" value="1"/>
</dbReference>
<protein>
    <submittedName>
        <fullName evidence="2">Winged helix-turn-helix transcriptional regulator</fullName>
    </submittedName>
</protein>
<dbReference type="OrthoDB" id="350804at2157"/>
<accession>A0A6B0T6E9</accession>
<dbReference type="InterPro" id="IPR000835">
    <property type="entry name" value="HTH_MarR-typ"/>
</dbReference>
<dbReference type="AlphaFoldDB" id="A0A6B0T6E9"/>
<gene>
    <name evidence="2" type="ORF">GRX03_09135</name>
</gene>
<organism evidence="2 3">
    <name type="scientific">Halovenus carboxidivorans</name>
    <dbReference type="NCBI Taxonomy" id="2692199"/>
    <lineage>
        <taxon>Archaea</taxon>
        <taxon>Methanobacteriati</taxon>
        <taxon>Methanobacteriota</taxon>
        <taxon>Stenosarchaea group</taxon>
        <taxon>Halobacteria</taxon>
        <taxon>Halobacteriales</taxon>
        <taxon>Haloarculaceae</taxon>
        <taxon>Halovenus</taxon>
    </lineage>
</organism>
<reference evidence="2 3" key="1">
    <citation type="submission" date="2019-12" db="EMBL/GenBank/DDBJ databases">
        <title>Isolation and characterization of three novel carbon monoxide-oxidizing members of Halobacteria from salione crusts and soils.</title>
        <authorList>
            <person name="Myers M.R."/>
            <person name="King G.M."/>
        </authorList>
    </citation>
    <scope>NUCLEOTIDE SEQUENCE [LARGE SCALE GENOMIC DNA]</scope>
    <source>
        <strain evidence="2 3">WSH3</strain>
    </source>
</reference>
<name>A0A6B0T6E9_9EURY</name>
<dbReference type="Pfam" id="PF12802">
    <property type="entry name" value="MarR_2"/>
    <property type="match status" value="1"/>
</dbReference>
<dbReference type="CDD" id="cd00090">
    <property type="entry name" value="HTH_ARSR"/>
    <property type="match status" value="1"/>
</dbReference>